<evidence type="ECO:0000256" key="5">
    <source>
        <dbReference type="ARBA" id="ARBA00022552"/>
    </source>
</evidence>
<keyword evidence="5" id="KW-0698">rRNA processing</keyword>
<gene>
    <name evidence="14" type="ORF">CICLE_v10030269mg</name>
</gene>
<accession>V4SG52</accession>
<dbReference type="SUPFAM" id="SSF75217">
    <property type="entry name" value="alpha/beta knot"/>
    <property type="match status" value="1"/>
</dbReference>
<dbReference type="Proteomes" id="UP000030687">
    <property type="component" value="Unassembled WGS sequence"/>
</dbReference>
<dbReference type="GO" id="GO:0070042">
    <property type="term" value="F:rRNA (uridine-N3-)-methyltransferase activity"/>
    <property type="evidence" value="ECO:0007669"/>
    <property type="project" value="TreeGrafter"/>
</dbReference>
<evidence type="ECO:0000256" key="3">
    <source>
        <dbReference type="ARBA" id="ARBA00012328"/>
    </source>
</evidence>
<dbReference type="InterPro" id="IPR006700">
    <property type="entry name" value="RsmE"/>
</dbReference>
<dbReference type="KEGG" id="cic:CICLE_v10030269mg"/>
<feature type="domain" description="Ribosomal RNA small subunit methyltransferase E methyltransferase" evidence="12">
    <location>
        <begin position="260"/>
        <end position="414"/>
    </location>
</feature>
<evidence type="ECO:0000256" key="10">
    <source>
        <dbReference type="ARBA" id="ARBA00047944"/>
    </source>
</evidence>
<organism evidence="14 15">
    <name type="scientific">Citrus clementina</name>
    <name type="common">Clementine</name>
    <name type="synonym">Citrus deliciosa x Citrus sinensis</name>
    <dbReference type="NCBI Taxonomy" id="85681"/>
    <lineage>
        <taxon>Eukaryota</taxon>
        <taxon>Viridiplantae</taxon>
        <taxon>Streptophyta</taxon>
        <taxon>Embryophyta</taxon>
        <taxon>Tracheophyta</taxon>
        <taxon>Spermatophyta</taxon>
        <taxon>Magnoliopsida</taxon>
        <taxon>eudicotyledons</taxon>
        <taxon>Gunneridae</taxon>
        <taxon>Pentapetalae</taxon>
        <taxon>rosids</taxon>
        <taxon>malvids</taxon>
        <taxon>Sapindales</taxon>
        <taxon>Rutaceae</taxon>
        <taxon>Aurantioideae</taxon>
        <taxon>Citrus</taxon>
    </lineage>
</organism>
<dbReference type="Gene3D" id="3.10.590.10">
    <property type="entry name" value="ph1033 like domains"/>
    <property type="match status" value="1"/>
</dbReference>
<dbReference type="PANTHER" id="PTHR30027">
    <property type="entry name" value="RIBOSOMAL RNA SMALL SUBUNIT METHYLTRANSFERASE E"/>
    <property type="match status" value="1"/>
</dbReference>
<name>V4SG52_CITCL</name>
<evidence type="ECO:0000256" key="8">
    <source>
        <dbReference type="ARBA" id="ARBA00022691"/>
    </source>
</evidence>
<feature type="domain" description="EVE" evidence="11">
    <location>
        <begin position="6"/>
        <end position="134"/>
    </location>
</feature>
<dbReference type="Gene3D" id="3.40.1280.10">
    <property type="match status" value="1"/>
</dbReference>
<dbReference type="eggNOG" id="KOG3383">
    <property type="taxonomic scope" value="Eukaryota"/>
</dbReference>
<keyword evidence="7" id="KW-0808">Transferase</keyword>
<evidence type="ECO:0000256" key="2">
    <source>
        <dbReference type="ARBA" id="ARBA00005528"/>
    </source>
</evidence>
<dbReference type="FunCoup" id="V4SG52">
    <property type="interactions" value="49"/>
</dbReference>
<feature type="domain" description="Ribosomal RNA small subunit methyltransferase E PUA-like" evidence="13">
    <location>
        <begin position="200"/>
        <end position="244"/>
    </location>
</feature>
<evidence type="ECO:0000259" key="11">
    <source>
        <dbReference type="Pfam" id="PF01878"/>
    </source>
</evidence>
<keyword evidence="4" id="KW-0963">Cytoplasm</keyword>
<dbReference type="PANTHER" id="PTHR30027:SF3">
    <property type="entry name" value="16S RRNA (URACIL(1498)-N(3))-METHYLTRANSFERASE"/>
    <property type="match status" value="1"/>
</dbReference>
<dbReference type="InterPro" id="IPR029026">
    <property type="entry name" value="tRNA_m1G_MTases_N"/>
</dbReference>
<comment type="catalytic activity">
    <reaction evidence="10">
        <text>uridine(1498) in 16S rRNA + S-adenosyl-L-methionine = N(3)-methyluridine(1498) in 16S rRNA + S-adenosyl-L-homocysteine + H(+)</text>
        <dbReference type="Rhea" id="RHEA:42920"/>
        <dbReference type="Rhea" id="RHEA-COMP:10283"/>
        <dbReference type="Rhea" id="RHEA-COMP:10284"/>
        <dbReference type="ChEBI" id="CHEBI:15378"/>
        <dbReference type="ChEBI" id="CHEBI:57856"/>
        <dbReference type="ChEBI" id="CHEBI:59789"/>
        <dbReference type="ChEBI" id="CHEBI:65315"/>
        <dbReference type="ChEBI" id="CHEBI:74502"/>
        <dbReference type="EC" id="2.1.1.193"/>
    </reaction>
</comment>
<keyword evidence="8" id="KW-0949">S-adenosyl-L-methionine</keyword>
<evidence type="ECO:0000256" key="1">
    <source>
        <dbReference type="ARBA" id="ARBA00004496"/>
    </source>
</evidence>
<dbReference type="GO" id="GO:0005737">
    <property type="term" value="C:cytoplasm"/>
    <property type="evidence" value="ECO:0007669"/>
    <property type="project" value="UniProtKB-SubCell"/>
</dbReference>
<evidence type="ECO:0000256" key="6">
    <source>
        <dbReference type="ARBA" id="ARBA00022603"/>
    </source>
</evidence>
<dbReference type="Pfam" id="PF01878">
    <property type="entry name" value="EVE"/>
    <property type="match status" value="1"/>
</dbReference>
<keyword evidence="6" id="KW-0489">Methyltransferase</keyword>
<dbReference type="Pfam" id="PF04452">
    <property type="entry name" value="Methyltrans_RNA"/>
    <property type="match status" value="1"/>
</dbReference>
<evidence type="ECO:0000256" key="7">
    <source>
        <dbReference type="ARBA" id="ARBA00022679"/>
    </source>
</evidence>
<dbReference type="EMBL" id="KI536978">
    <property type="protein sequence ID" value="ESR36001.1"/>
    <property type="molecule type" value="Genomic_DNA"/>
</dbReference>
<comment type="function">
    <text evidence="9">Specifically methylates the N3 position of the uracil ring of uridine 1498 (m3U1498) in 16S rRNA. Acts on the fully assembled 30S ribosomal subunit.</text>
</comment>
<dbReference type="STRING" id="85681.V4SG52"/>
<dbReference type="AlphaFoldDB" id="V4SG52"/>
<dbReference type="InParanoid" id="V4SG52"/>
<dbReference type="EC" id="2.1.1.193" evidence="3"/>
<evidence type="ECO:0000313" key="15">
    <source>
        <dbReference type="Proteomes" id="UP000030687"/>
    </source>
</evidence>
<evidence type="ECO:0000259" key="13">
    <source>
        <dbReference type="Pfam" id="PF20260"/>
    </source>
</evidence>
<evidence type="ECO:0000256" key="4">
    <source>
        <dbReference type="ARBA" id="ARBA00022490"/>
    </source>
</evidence>
<dbReference type="Pfam" id="PF20260">
    <property type="entry name" value="PUA_4"/>
    <property type="match status" value="1"/>
</dbReference>
<dbReference type="InterPro" id="IPR002740">
    <property type="entry name" value="EVE_domain"/>
</dbReference>
<comment type="subcellular location">
    <subcellularLocation>
        <location evidence="1">Cytoplasm</location>
    </subcellularLocation>
</comment>
<dbReference type="InterPro" id="IPR015947">
    <property type="entry name" value="PUA-like_sf"/>
</dbReference>
<comment type="similarity">
    <text evidence="2">Belongs to the RNA methyltransferase RsmE family.</text>
</comment>
<dbReference type="Gramene" id="ESR36001">
    <property type="protein sequence ID" value="ESR36001"/>
    <property type="gene ID" value="CICLE_v10030269mg"/>
</dbReference>
<evidence type="ECO:0000259" key="12">
    <source>
        <dbReference type="Pfam" id="PF04452"/>
    </source>
</evidence>
<reference evidence="14 15" key="1">
    <citation type="submission" date="2013-10" db="EMBL/GenBank/DDBJ databases">
        <authorList>
            <consortium name="International Citrus Genome Consortium"/>
            <person name="Jenkins J."/>
            <person name="Schmutz J."/>
            <person name="Prochnik S."/>
            <person name="Rokhsar D."/>
            <person name="Gmitter F."/>
            <person name="Ollitrault P."/>
            <person name="Machado M."/>
            <person name="Talon M."/>
            <person name="Wincker P."/>
            <person name="Jaillon O."/>
            <person name="Morgante M."/>
        </authorList>
    </citation>
    <scope>NUCLEOTIDE SEQUENCE</scope>
    <source>
        <strain evidence="15">cv. Clemenules</strain>
    </source>
</reference>
<dbReference type="SUPFAM" id="SSF88697">
    <property type="entry name" value="PUA domain-like"/>
    <property type="match status" value="2"/>
</dbReference>
<dbReference type="NCBIfam" id="TIGR00046">
    <property type="entry name" value="RsmE family RNA methyltransferase"/>
    <property type="match status" value="1"/>
</dbReference>
<dbReference type="OMA" id="REWYEES"/>
<proteinExistence type="inferred from homology"/>
<dbReference type="CDD" id="cd18084">
    <property type="entry name" value="RsmE-like"/>
    <property type="match status" value="1"/>
</dbReference>
<dbReference type="InterPro" id="IPR029028">
    <property type="entry name" value="Alpha/beta_knot_MTases"/>
</dbReference>
<keyword evidence="15" id="KW-1185">Reference proteome</keyword>
<dbReference type="GO" id="GO:0070475">
    <property type="term" value="P:rRNA base methylation"/>
    <property type="evidence" value="ECO:0007669"/>
    <property type="project" value="TreeGrafter"/>
</dbReference>
<dbReference type="InterPro" id="IPR046887">
    <property type="entry name" value="RsmE_PUA-like"/>
</dbReference>
<protein>
    <recommendedName>
        <fullName evidence="3">16S rRNA (uracil(1498)-N(3))-methyltransferase</fullName>
        <ecNumber evidence="3">2.1.1.193</ecNumber>
    </recommendedName>
</protein>
<dbReference type="InterPro" id="IPR046886">
    <property type="entry name" value="RsmE_MTase_dom"/>
</dbReference>
<dbReference type="FunFam" id="3.40.1280.10:FF:000018">
    <property type="entry name" value="uncharacterized protein LOC106771328 isoform X2"/>
    <property type="match status" value="1"/>
</dbReference>
<evidence type="ECO:0000256" key="9">
    <source>
        <dbReference type="ARBA" id="ARBA00025699"/>
    </source>
</evidence>
<sequence>MGKERQYWLLKTEPGEWSWEDQAANGGVTNWDGVKNKQAQKNMKAMRLNELCFFYHSGARSRRVVGVVSVIREWYEESGGGAGAVDVKEVGMMRRAVDLKEMKRDQELKGWALFRQPRLSVVNVEKKVWDRVCDLGGGFDGDAAVRPRFVQFLNRPSLKPLSLRAFSSSSSDYANQSRGGIPRFFSQVLPSSKGGIVRVEGDEFWHMTKVLRLSTNDRVELFNGKGGLIEGCIQRIDRTGLDVVALEDLKLVLPQHTQWNVFAAFGTLKGGRADWLVEKCTELGAQSVTPLLTEHSPSISENRVDRLERVILAATKQCQRLHEMVLNPPMKIDGLLPLVSQSKLAFVAIAEATPLVTALSSSRNESSGLIIVGPEGDFTEKEVNKIVEAGATAVGLGPHRLRVETATIALLATLMLCSDSQQMPIP</sequence>
<evidence type="ECO:0000313" key="14">
    <source>
        <dbReference type="EMBL" id="ESR36001.1"/>
    </source>
</evidence>